<dbReference type="SUPFAM" id="SSF51735">
    <property type="entry name" value="NAD(P)-binding Rossmann-fold domains"/>
    <property type="match status" value="1"/>
</dbReference>
<dbReference type="FunFam" id="3.40.50.720:FF:000084">
    <property type="entry name" value="Short-chain dehydrogenase reductase"/>
    <property type="match status" value="1"/>
</dbReference>
<dbReference type="GO" id="GO:0016616">
    <property type="term" value="F:oxidoreductase activity, acting on the CH-OH group of donors, NAD or NADP as acceptor"/>
    <property type="evidence" value="ECO:0007669"/>
    <property type="project" value="TreeGrafter"/>
</dbReference>
<dbReference type="NCBIfam" id="NF005559">
    <property type="entry name" value="PRK07231.1"/>
    <property type="match status" value="1"/>
</dbReference>
<dbReference type="CDD" id="cd05233">
    <property type="entry name" value="SDR_c"/>
    <property type="match status" value="1"/>
</dbReference>
<dbReference type="PROSITE" id="PS00061">
    <property type="entry name" value="ADH_SHORT"/>
    <property type="match status" value="1"/>
</dbReference>
<dbReference type="PRINTS" id="PR00080">
    <property type="entry name" value="SDRFAMILY"/>
</dbReference>
<comment type="similarity">
    <text evidence="1">Belongs to the short-chain dehydrogenases/reductases (SDR) family.</text>
</comment>
<dbReference type="Gene3D" id="3.40.50.720">
    <property type="entry name" value="NAD(P)-binding Rossmann-like Domain"/>
    <property type="match status" value="1"/>
</dbReference>
<evidence type="ECO:0000313" key="4">
    <source>
        <dbReference type="Proteomes" id="UP000334380"/>
    </source>
</evidence>
<dbReference type="Pfam" id="PF13561">
    <property type="entry name" value="adh_short_C2"/>
    <property type="match status" value="1"/>
</dbReference>
<dbReference type="EMBL" id="CABPRU010000003">
    <property type="protein sequence ID" value="VVD96914.1"/>
    <property type="molecule type" value="Genomic_DNA"/>
</dbReference>
<dbReference type="GO" id="GO:0048038">
    <property type="term" value="F:quinone binding"/>
    <property type="evidence" value="ECO:0007669"/>
    <property type="project" value="TreeGrafter"/>
</dbReference>
<dbReference type="InterPro" id="IPR036291">
    <property type="entry name" value="NAD(P)-bd_dom_sf"/>
</dbReference>
<keyword evidence="2" id="KW-0560">Oxidoreductase</keyword>
<evidence type="ECO:0000256" key="2">
    <source>
        <dbReference type="ARBA" id="ARBA00023002"/>
    </source>
</evidence>
<dbReference type="GO" id="GO:0006633">
    <property type="term" value="P:fatty acid biosynthetic process"/>
    <property type="evidence" value="ECO:0007669"/>
    <property type="project" value="TreeGrafter"/>
</dbReference>
<proteinExistence type="inferred from homology"/>
<evidence type="ECO:0000256" key="1">
    <source>
        <dbReference type="ARBA" id="ARBA00006484"/>
    </source>
</evidence>
<protein>
    <submittedName>
        <fullName evidence="3">Sugar dehydrogenase</fullName>
    </submittedName>
</protein>
<dbReference type="RefSeq" id="WP_150612572.1">
    <property type="nucleotide sequence ID" value="NZ_CABPRU010000003.1"/>
</dbReference>
<sequence length="256" mass="27003">MERFKDKVALVTGAAQGIGLACAERLAQEGALVVGADLQDSVFDAMKAIGGIGIKADMSSQDDITRLFDSALKQAGKLDVLVNNAAVTSPADFLDYKLEDFERVLRINLTSAFSASQRFSRELVARNAPGAIVNMSSINGQVALPNQTAYVTSKGGLNQLTKVIAISLAKYGIRANAIGPGTILTEMSKARVLATEESRHRILSRTPLGRPGEVSEIASVAAFLASDDASYMTGQIVYVEGGRLALNYTCDVSAAA</sequence>
<dbReference type="PRINTS" id="PR00081">
    <property type="entry name" value="GDHRDH"/>
</dbReference>
<organism evidence="3 4">
    <name type="scientific">Pandoraea terrigena</name>
    <dbReference type="NCBI Taxonomy" id="2508292"/>
    <lineage>
        <taxon>Bacteria</taxon>
        <taxon>Pseudomonadati</taxon>
        <taxon>Pseudomonadota</taxon>
        <taxon>Betaproteobacteria</taxon>
        <taxon>Burkholderiales</taxon>
        <taxon>Burkholderiaceae</taxon>
        <taxon>Pandoraea</taxon>
    </lineage>
</organism>
<keyword evidence="4" id="KW-1185">Reference proteome</keyword>
<dbReference type="PROSITE" id="PS51257">
    <property type="entry name" value="PROKAR_LIPOPROTEIN"/>
    <property type="match status" value="1"/>
</dbReference>
<dbReference type="InterPro" id="IPR020904">
    <property type="entry name" value="Sc_DH/Rdtase_CS"/>
</dbReference>
<dbReference type="OrthoDB" id="6823797at2"/>
<accession>A0A5E4UDJ3</accession>
<evidence type="ECO:0000313" key="3">
    <source>
        <dbReference type="EMBL" id="VVD96914.1"/>
    </source>
</evidence>
<name>A0A5E4UDJ3_9BURK</name>
<gene>
    <name evidence="3" type="ORF">PTE31013_01935</name>
</gene>
<dbReference type="Proteomes" id="UP000334380">
    <property type="component" value="Unassembled WGS sequence"/>
</dbReference>
<dbReference type="PANTHER" id="PTHR42760:SF133">
    <property type="entry name" value="3-OXOACYL-[ACYL-CARRIER-PROTEIN] REDUCTASE"/>
    <property type="match status" value="1"/>
</dbReference>
<dbReference type="AlphaFoldDB" id="A0A5E4UDJ3"/>
<dbReference type="InterPro" id="IPR002347">
    <property type="entry name" value="SDR_fam"/>
</dbReference>
<dbReference type="PANTHER" id="PTHR42760">
    <property type="entry name" value="SHORT-CHAIN DEHYDROGENASES/REDUCTASES FAMILY MEMBER"/>
    <property type="match status" value="1"/>
</dbReference>
<reference evidence="3 4" key="1">
    <citation type="submission" date="2019-08" db="EMBL/GenBank/DDBJ databases">
        <authorList>
            <person name="Peeters C."/>
        </authorList>
    </citation>
    <scope>NUCLEOTIDE SEQUENCE [LARGE SCALE GENOMIC DNA]</scope>
    <source>
        <strain evidence="3 4">LMG 31013</strain>
    </source>
</reference>